<protein>
    <recommendedName>
        <fullName evidence="2 6">Autophagy-related protein 17</fullName>
    </recommendedName>
</protein>
<evidence type="ECO:0000256" key="2">
    <source>
        <dbReference type="ARBA" id="ARBA00013806"/>
    </source>
</evidence>
<dbReference type="GO" id="GO:0034045">
    <property type="term" value="C:phagophore assembly site membrane"/>
    <property type="evidence" value="ECO:0007669"/>
    <property type="project" value="UniProtKB-SubCell"/>
</dbReference>
<keyword evidence="5" id="KW-0472">Membrane</keyword>
<feature type="domain" description="Autophagy protein ATG17-like" evidence="8">
    <location>
        <begin position="49"/>
        <end position="454"/>
    </location>
</feature>
<evidence type="ECO:0000259" key="8">
    <source>
        <dbReference type="Pfam" id="PF04108"/>
    </source>
</evidence>
<dbReference type="AlphaFoldDB" id="A0AA40EX95"/>
<accession>A0AA40EX95</accession>
<evidence type="ECO:0000313" key="10">
    <source>
        <dbReference type="Proteomes" id="UP001172159"/>
    </source>
</evidence>
<keyword evidence="4 6" id="KW-0072">Autophagy</keyword>
<dbReference type="Proteomes" id="UP001172159">
    <property type="component" value="Unassembled WGS sequence"/>
</dbReference>
<gene>
    <name evidence="9" type="ORF">B0T21DRAFT_277311</name>
</gene>
<dbReference type="InterPro" id="IPR007240">
    <property type="entry name" value="Atg17"/>
</dbReference>
<dbReference type="GO" id="GO:0060090">
    <property type="term" value="F:molecular adaptor activity"/>
    <property type="evidence" value="ECO:0007669"/>
    <property type="project" value="TreeGrafter"/>
</dbReference>
<feature type="region of interest" description="Disordered" evidence="7">
    <location>
        <begin position="1"/>
        <end position="30"/>
    </location>
</feature>
<evidence type="ECO:0000256" key="7">
    <source>
        <dbReference type="SAM" id="MobiDB-lite"/>
    </source>
</evidence>
<dbReference type="Pfam" id="PF04108">
    <property type="entry name" value="ATG17_like"/>
    <property type="match status" value="1"/>
</dbReference>
<reference evidence="9" key="1">
    <citation type="submission" date="2023-06" db="EMBL/GenBank/DDBJ databases">
        <title>Genome-scale phylogeny and comparative genomics of the fungal order Sordariales.</title>
        <authorList>
            <consortium name="Lawrence Berkeley National Laboratory"/>
            <person name="Hensen N."/>
            <person name="Bonometti L."/>
            <person name="Westerberg I."/>
            <person name="Brannstrom I.O."/>
            <person name="Guillou S."/>
            <person name="Cros-Aarteil S."/>
            <person name="Calhoun S."/>
            <person name="Haridas S."/>
            <person name="Kuo A."/>
            <person name="Mondo S."/>
            <person name="Pangilinan J."/>
            <person name="Riley R."/>
            <person name="Labutti K."/>
            <person name="Andreopoulos B."/>
            <person name="Lipzen A."/>
            <person name="Chen C."/>
            <person name="Yanf M."/>
            <person name="Daum C."/>
            <person name="Ng V."/>
            <person name="Clum A."/>
            <person name="Steindorff A."/>
            <person name="Ohm R."/>
            <person name="Martin F."/>
            <person name="Silar P."/>
            <person name="Natvig D."/>
            <person name="Lalanne C."/>
            <person name="Gautier V."/>
            <person name="Ament-Velasquez S.L."/>
            <person name="Kruys A."/>
            <person name="Hutchinson M.I."/>
            <person name="Powell A.J."/>
            <person name="Barry K."/>
            <person name="Miller A.N."/>
            <person name="Grigoriev I.V."/>
            <person name="Debuchy R."/>
            <person name="Gladieux P."/>
            <person name="Thoren M.H."/>
            <person name="Johannesson H."/>
        </authorList>
    </citation>
    <scope>NUCLEOTIDE SEQUENCE</scope>
    <source>
        <strain evidence="9">CBS 540.89</strain>
    </source>
</reference>
<feature type="region of interest" description="Disordered" evidence="7">
    <location>
        <begin position="474"/>
        <end position="494"/>
    </location>
</feature>
<dbReference type="PANTHER" id="PTHR28005:SF1">
    <property type="entry name" value="AUTOPHAGY-RELATED PROTEIN 17"/>
    <property type="match status" value="1"/>
</dbReference>
<evidence type="ECO:0000256" key="1">
    <source>
        <dbReference type="ARBA" id="ARBA00006259"/>
    </source>
</evidence>
<dbReference type="GO" id="GO:0000422">
    <property type="term" value="P:autophagy of mitochondrion"/>
    <property type="evidence" value="ECO:0007669"/>
    <property type="project" value="TreeGrafter"/>
</dbReference>
<dbReference type="EMBL" id="JAUKTV010000001">
    <property type="protein sequence ID" value="KAK0747237.1"/>
    <property type="molecule type" value="Genomic_DNA"/>
</dbReference>
<dbReference type="InterPro" id="IPR045326">
    <property type="entry name" value="ATG17-like_dom"/>
</dbReference>
<dbReference type="GO" id="GO:1990316">
    <property type="term" value="C:Atg1/ULK1 kinase complex"/>
    <property type="evidence" value="ECO:0007669"/>
    <property type="project" value="TreeGrafter"/>
</dbReference>
<keyword evidence="10" id="KW-1185">Reference proteome</keyword>
<name>A0AA40EX95_9PEZI</name>
<dbReference type="GO" id="GO:0034727">
    <property type="term" value="P:piecemeal microautophagy of the nucleus"/>
    <property type="evidence" value="ECO:0007669"/>
    <property type="project" value="TreeGrafter"/>
</dbReference>
<dbReference type="PANTHER" id="PTHR28005">
    <property type="entry name" value="AUTOPHAGY-RELATED PROTEIN 17"/>
    <property type="match status" value="1"/>
</dbReference>
<feature type="compositionally biased region" description="Low complexity" evidence="7">
    <location>
        <begin position="1"/>
        <end position="14"/>
    </location>
</feature>
<organism evidence="9 10">
    <name type="scientific">Apiosordaria backusii</name>
    <dbReference type="NCBI Taxonomy" id="314023"/>
    <lineage>
        <taxon>Eukaryota</taxon>
        <taxon>Fungi</taxon>
        <taxon>Dikarya</taxon>
        <taxon>Ascomycota</taxon>
        <taxon>Pezizomycotina</taxon>
        <taxon>Sordariomycetes</taxon>
        <taxon>Sordariomycetidae</taxon>
        <taxon>Sordariales</taxon>
        <taxon>Lasiosphaeriaceae</taxon>
        <taxon>Apiosordaria</taxon>
    </lineage>
</organism>
<evidence type="ECO:0000313" key="9">
    <source>
        <dbReference type="EMBL" id="KAK0747237.1"/>
    </source>
</evidence>
<dbReference type="GO" id="GO:0000045">
    <property type="term" value="P:autophagosome assembly"/>
    <property type="evidence" value="ECO:0007669"/>
    <property type="project" value="TreeGrafter"/>
</dbReference>
<comment type="subcellular location">
    <subcellularLocation>
        <location evidence="6">Cytoplasm</location>
    </subcellularLocation>
    <subcellularLocation>
        <location evidence="6">Preautophagosomal structure membrane</location>
        <topology evidence="6">Peripheral membrane protein</topology>
    </subcellularLocation>
</comment>
<dbReference type="GO" id="GO:0030295">
    <property type="term" value="F:protein kinase activator activity"/>
    <property type="evidence" value="ECO:0007669"/>
    <property type="project" value="TreeGrafter"/>
</dbReference>
<evidence type="ECO:0000256" key="5">
    <source>
        <dbReference type="ARBA" id="ARBA00023136"/>
    </source>
</evidence>
<comment type="caution">
    <text evidence="9">The sequence shown here is derived from an EMBL/GenBank/DDBJ whole genome shotgun (WGS) entry which is preliminary data.</text>
</comment>
<evidence type="ECO:0000256" key="3">
    <source>
        <dbReference type="ARBA" id="ARBA00022490"/>
    </source>
</evidence>
<evidence type="ECO:0000256" key="4">
    <source>
        <dbReference type="ARBA" id="ARBA00023006"/>
    </source>
</evidence>
<comment type="similarity">
    <text evidence="1 6">Belongs to the ATG17 family.</text>
</comment>
<keyword evidence="3 6" id="KW-0963">Cytoplasm</keyword>
<sequence length="494" mass="55171">MASPGSASSAGAPSRPTSTQGHKPPSPTFDADNVPVEVLVKHLLAAKQSLSSMALVLRANDLSTHARQMHEESVVLSAQTAFLRHGINDQVFILRQVRRKMVGVYNSGRKDFERLIRALDGVNGRLEKTIQMLRDTVVERAFRPPGEETKSLIDFVDEGQVETLRDSLKASIAELKAAQTSFDGDLLRFEDDLRSLNKLLPSAASSSSPSSSNAHNQMPHLLGQLSSLSHAMAQHLSSLTRHFDMCVTAVRSTEGGAALARRRAAEATEDNGDPVSISGVITEQESRMAELEPMDPRERAEIIQVVLEDSPQVEEVVSDIHKVLQHMEEAFGALKDQADTIRADYVSTVNAFSLLEDIGAKLPSYVGSEDEFVQRWEGEKETIFEKMDEMERLKEFYEGYLTSYDRLREEADRRRAVEDKIANTWRKAKEIVDDLLRADQAKRELFRQEDGEFLPTDLWPGMNDPPKRWEVVPVEEEPSTPRLSKAQPNAVRNG</sequence>
<comment type="function">
    <text evidence="6">Autophagy-specific protein that functions in response to autophagy-inducing signals as a scaffold to recruit other ATG proteins to organize preautophagosomal structure (PAS) formation. Modulates the timing and magnitude of the autophagy response, such as the size of the sequestering vesicles. Plays particularly a role in pexophagy and nucleophagy.</text>
</comment>
<proteinExistence type="inferred from homology"/>
<evidence type="ECO:0000256" key="6">
    <source>
        <dbReference type="RuleBase" id="RU368080"/>
    </source>
</evidence>